<keyword evidence="4" id="KW-1185">Reference proteome</keyword>
<dbReference type="EMBL" id="JAVRBK010000002">
    <property type="protein sequence ID" value="KAK5648095.1"/>
    <property type="molecule type" value="Genomic_DNA"/>
</dbReference>
<dbReference type="InterPro" id="IPR044822">
    <property type="entry name" value="Myb_DNA-bind_4"/>
</dbReference>
<evidence type="ECO:0000313" key="4">
    <source>
        <dbReference type="Proteomes" id="UP001329430"/>
    </source>
</evidence>
<dbReference type="Pfam" id="PF13837">
    <property type="entry name" value="Myb_DNA-bind_4"/>
    <property type="match status" value="1"/>
</dbReference>
<comment type="caution">
    <text evidence="3">The sequence shown here is derived from an EMBL/GenBank/DDBJ whole genome shotgun (WGS) entry which is preliminary data.</text>
</comment>
<reference evidence="3 4" key="1">
    <citation type="journal article" date="2024" name="Insects">
        <title>An Improved Chromosome-Level Genome Assembly of the Firefly Pyrocoelia pectoralis.</title>
        <authorList>
            <person name="Fu X."/>
            <person name="Meyer-Rochow V.B."/>
            <person name="Ballantyne L."/>
            <person name="Zhu X."/>
        </authorList>
    </citation>
    <scope>NUCLEOTIDE SEQUENCE [LARGE SCALE GENOMIC DNA]</scope>
    <source>
        <strain evidence="3">XCY_ONT2</strain>
    </source>
</reference>
<organism evidence="3 4">
    <name type="scientific">Pyrocoelia pectoralis</name>
    <dbReference type="NCBI Taxonomy" id="417401"/>
    <lineage>
        <taxon>Eukaryota</taxon>
        <taxon>Metazoa</taxon>
        <taxon>Ecdysozoa</taxon>
        <taxon>Arthropoda</taxon>
        <taxon>Hexapoda</taxon>
        <taxon>Insecta</taxon>
        <taxon>Pterygota</taxon>
        <taxon>Neoptera</taxon>
        <taxon>Endopterygota</taxon>
        <taxon>Coleoptera</taxon>
        <taxon>Polyphaga</taxon>
        <taxon>Elateriformia</taxon>
        <taxon>Elateroidea</taxon>
        <taxon>Lampyridae</taxon>
        <taxon>Lampyrinae</taxon>
        <taxon>Pyrocoelia</taxon>
    </lineage>
</organism>
<feature type="compositionally biased region" description="Low complexity" evidence="1">
    <location>
        <begin position="114"/>
        <end position="129"/>
    </location>
</feature>
<dbReference type="Proteomes" id="UP001329430">
    <property type="component" value="Chromosome 2"/>
</dbReference>
<evidence type="ECO:0000259" key="2">
    <source>
        <dbReference type="Pfam" id="PF13837"/>
    </source>
</evidence>
<protein>
    <recommendedName>
        <fullName evidence="2">Myb/SANT-like DNA-binding domain-containing protein</fullName>
    </recommendedName>
</protein>
<proteinExistence type="predicted"/>
<accession>A0AAN7ZIB2</accession>
<gene>
    <name evidence="3" type="ORF">RI129_002987</name>
</gene>
<name>A0AAN7ZIB2_9COLE</name>
<evidence type="ECO:0000256" key="1">
    <source>
        <dbReference type="SAM" id="MobiDB-lite"/>
    </source>
</evidence>
<feature type="domain" description="Myb/SANT-like DNA-binding" evidence="2">
    <location>
        <begin position="1"/>
        <end position="52"/>
    </location>
</feature>
<dbReference type="AlphaFoldDB" id="A0AAN7ZIB2"/>
<feature type="region of interest" description="Disordered" evidence="1">
    <location>
        <begin position="107"/>
        <end position="138"/>
    </location>
</feature>
<evidence type="ECO:0000313" key="3">
    <source>
        <dbReference type="EMBL" id="KAK5648095.1"/>
    </source>
</evidence>
<sequence length="197" mass="22138">MNKNGYSVTEELLDRKMRNMKKSYKTIKDNNKKSNTGRGRISWEYFDTFEEIFADDVTINCSSTISSMQKDTASGNTNDAEVNTFSNDPCISTLPCAPVSSVSPFQPIHPGVPGPSSSASSPLRSVTSLHKGSEKSTRMSTLHYLRKKQLDVEEKRIKAIMEVKRSIDVSNNIQQERNNLLQQFLLLKTARVEAQDI</sequence>